<reference evidence="4" key="1">
    <citation type="submission" date="2021-05" db="EMBL/GenBank/DDBJ databases">
        <authorList>
            <person name="Pietrasiak N."/>
            <person name="Ward R."/>
            <person name="Stajich J.E."/>
            <person name="Kurbessoian T."/>
        </authorList>
    </citation>
    <scope>NUCLEOTIDE SEQUENCE</scope>
    <source>
        <strain evidence="4">GSE-TBD4-15B</strain>
    </source>
</reference>
<sequence length="403" mass="44382">MVQPAAWLALMFLSGIALFLSLWILLPAPTFSLLPLAVGAPEVCLWLLLGNGFLLLIWLLIWLFSFKSGLASWLISVMLGMTALGLVLSGWPLLQIPAAVRRAELAMQAIPVASSAASSIDPVGLRPQPFVWRDALRGIALPQVRHSSVVFAAPAGVPLTLEIDRPLKQDGQRLNPTLIVIYGGAWRSGSPKSNPQFNRYLAGQGYTVIALDYRHAPQYRFPAQLIDVQTALKFIWDHAAEYGVDLGRVALLGRSAGAHLAMLAGYSLELPIRAVVNYYGPVDLVKGYYDPPQPDPIDTTAVLQTFIGGNPTEYPDLYRQASPIYAVKSGLPPTLLIYGGRDHVVRPEYGRVLYQRLLANQNQAVFIEIPWAEHAFDAIFSGPSNQLALYYTERFLRAVLQER</sequence>
<reference evidence="4" key="2">
    <citation type="journal article" date="2022" name="Microbiol. Resour. Announc.">
        <title>Metagenome Sequencing to Explore Phylogenomics of Terrestrial Cyanobacteria.</title>
        <authorList>
            <person name="Ward R.D."/>
            <person name="Stajich J.E."/>
            <person name="Johansen J.R."/>
            <person name="Huntemann M."/>
            <person name="Clum A."/>
            <person name="Foster B."/>
            <person name="Foster B."/>
            <person name="Roux S."/>
            <person name="Palaniappan K."/>
            <person name="Varghese N."/>
            <person name="Mukherjee S."/>
            <person name="Reddy T.B.K."/>
            <person name="Daum C."/>
            <person name="Copeland A."/>
            <person name="Chen I.A."/>
            <person name="Ivanova N.N."/>
            <person name="Kyrpides N.C."/>
            <person name="Shapiro N."/>
            <person name="Eloe-Fadrosh E.A."/>
            <person name="Pietrasiak N."/>
        </authorList>
    </citation>
    <scope>NUCLEOTIDE SEQUENCE</scope>
    <source>
        <strain evidence="4">GSE-TBD4-15B</strain>
    </source>
</reference>
<dbReference type="InterPro" id="IPR050300">
    <property type="entry name" value="GDXG_lipolytic_enzyme"/>
</dbReference>
<dbReference type="SUPFAM" id="SSF53474">
    <property type="entry name" value="alpha/beta-Hydrolases"/>
    <property type="match status" value="1"/>
</dbReference>
<dbReference type="Pfam" id="PF20434">
    <property type="entry name" value="BD-FAE"/>
    <property type="match status" value="1"/>
</dbReference>
<feature type="domain" description="BD-FAE-like" evidence="3">
    <location>
        <begin position="169"/>
        <end position="357"/>
    </location>
</feature>
<dbReference type="InterPro" id="IPR049492">
    <property type="entry name" value="BD-FAE-like_dom"/>
</dbReference>
<evidence type="ECO:0000256" key="2">
    <source>
        <dbReference type="SAM" id="Phobius"/>
    </source>
</evidence>
<dbReference type="EMBL" id="JAHHHV010000065">
    <property type="protein sequence ID" value="MBW4465985.1"/>
    <property type="molecule type" value="Genomic_DNA"/>
</dbReference>
<feature type="transmembrane region" description="Helical" evidence="2">
    <location>
        <begin position="7"/>
        <end position="26"/>
    </location>
</feature>
<dbReference type="AlphaFoldDB" id="A0A951PBB0"/>
<keyword evidence="1 4" id="KW-0378">Hydrolase</keyword>
<dbReference type="Proteomes" id="UP000707356">
    <property type="component" value="Unassembled WGS sequence"/>
</dbReference>
<keyword evidence="2" id="KW-1133">Transmembrane helix</keyword>
<dbReference type="PANTHER" id="PTHR48081">
    <property type="entry name" value="AB HYDROLASE SUPERFAMILY PROTEIN C4A8.06C"/>
    <property type="match status" value="1"/>
</dbReference>
<evidence type="ECO:0000313" key="4">
    <source>
        <dbReference type="EMBL" id="MBW4465985.1"/>
    </source>
</evidence>
<dbReference type="GO" id="GO:0016787">
    <property type="term" value="F:hydrolase activity"/>
    <property type="evidence" value="ECO:0007669"/>
    <property type="project" value="UniProtKB-KW"/>
</dbReference>
<evidence type="ECO:0000256" key="1">
    <source>
        <dbReference type="ARBA" id="ARBA00022801"/>
    </source>
</evidence>
<feature type="transmembrane region" description="Helical" evidence="2">
    <location>
        <begin position="73"/>
        <end position="94"/>
    </location>
</feature>
<evidence type="ECO:0000313" key="5">
    <source>
        <dbReference type="Proteomes" id="UP000707356"/>
    </source>
</evidence>
<name>A0A951PBB0_9CYAN</name>
<organism evidence="4 5">
    <name type="scientific">Pegethrix bostrychoides GSE-TBD4-15B</name>
    <dbReference type="NCBI Taxonomy" id="2839662"/>
    <lineage>
        <taxon>Bacteria</taxon>
        <taxon>Bacillati</taxon>
        <taxon>Cyanobacteriota</taxon>
        <taxon>Cyanophyceae</taxon>
        <taxon>Oculatellales</taxon>
        <taxon>Oculatellaceae</taxon>
        <taxon>Pegethrix</taxon>
    </lineage>
</organism>
<accession>A0A951PBB0</accession>
<dbReference type="Gene3D" id="3.40.50.1820">
    <property type="entry name" value="alpha/beta hydrolase"/>
    <property type="match status" value="1"/>
</dbReference>
<keyword evidence="2" id="KW-0472">Membrane</keyword>
<gene>
    <name evidence="4" type="ORF">KME07_11175</name>
</gene>
<evidence type="ECO:0000259" key="3">
    <source>
        <dbReference type="Pfam" id="PF20434"/>
    </source>
</evidence>
<proteinExistence type="predicted"/>
<keyword evidence="2" id="KW-0812">Transmembrane</keyword>
<dbReference type="InterPro" id="IPR029058">
    <property type="entry name" value="AB_hydrolase_fold"/>
</dbReference>
<protein>
    <submittedName>
        <fullName evidence="4">Alpha/beta hydrolase</fullName>
    </submittedName>
</protein>
<comment type="caution">
    <text evidence="4">The sequence shown here is derived from an EMBL/GenBank/DDBJ whole genome shotgun (WGS) entry which is preliminary data.</text>
</comment>
<feature type="transmembrane region" description="Helical" evidence="2">
    <location>
        <begin position="46"/>
        <end position="66"/>
    </location>
</feature>